<accession>A0A835THI9</accession>
<keyword evidence="4" id="KW-1185">Reference proteome</keyword>
<evidence type="ECO:0000313" key="3">
    <source>
        <dbReference type="EMBL" id="KAG2440464.1"/>
    </source>
</evidence>
<feature type="compositionally biased region" description="Basic and acidic residues" evidence="2">
    <location>
        <begin position="58"/>
        <end position="67"/>
    </location>
</feature>
<sequence length="616" mass="61637">MQQLAAGRTLLAERPSARFAAPTRTGARLCRASAHKFPGFLGKIVSSGGKGKGKHRGHDHDHGHDDPSGMWQSQGHHWHDADSEAAPHLQDGPAADYVALHPAPVEDDPFHPDLPANADAATAAAVWGPDMHGVLEVARPSAVGSGGAPGTRFVLAGAGGDAASQRHAALLAQLRERALEGSSDDDESWRRMDIPGLLLSPHHAAAIQSLSSASDSEDGLGGAAAAAGGPRARRRGGGWDGLLAPDFADLTLAREADAAAQAAAELVPPELRHLARAANILGVHSAARRGAAAGLGLGLALGLGGGAGSAASGEASGSEAGAELHMLEEANRFLGLPEEPLTPQQLEAAAALLLSSNNISPAGGLQSSWCVTGSVADTGFDADADTASDCEPGFAAAAAAVAAGDAALIGGNTVAQSARPARGSSGGADRAGSSSSSGSSTSSARAAAVAALSEEGIDWLGGPPAVAAATNGSSGAAAEEESRSVQLRRSPGPVGGVDAATRSRVAATVAGHVADAHAHVVRRGSTGTVPSSVDGERYQQQQRYSLTRGVVGAAGQEAADAAAAAVAAEARRAVWGEGGWPYDSAVRSTDVVEELKHEIQEQQEAAEHGSARLGLP</sequence>
<protein>
    <submittedName>
        <fullName evidence="3">Uncharacterized protein</fullName>
    </submittedName>
</protein>
<feature type="compositionally biased region" description="Low complexity" evidence="2">
    <location>
        <begin position="465"/>
        <end position="477"/>
    </location>
</feature>
<evidence type="ECO:0000256" key="1">
    <source>
        <dbReference type="SAM" id="Coils"/>
    </source>
</evidence>
<evidence type="ECO:0000256" key="2">
    <source>
        <dbReference type="SAM" id="MobiDB-lite"/>
    </source>
</evidence>
<comment type="caution">
    <text evidence="3">The sequence shown here is derived from an EMBL/GenBank/DDBJ whole genome shotgun (WGS) entry which is preliminary data.</text>
</comment>
<gene>
    <name evidence="3" type="ORF">HYH02_010346</name>
</gene>
<organism evidence="3 4">
    <name type="scientific">Chlamydomonas schloesseri</name>
    <dbReference type="NCBI Taxonomy" id="2026947"/>
    <lineage>
        <taxon>Eukaryota</taxon>
        <taxon>Viridiplantae</taxon>
        <taxon>Chlorophyta</taxon>
        <taxon>core chlorophytes</taxon>
        <taxon>Chlorophyceae</taxon>
        <taxon>CS clade</taxon>
        <taxon>Chlamydomonadales</taxon>
        <taxon>Chlamydomonadaceae</taxon>
        <taxon>Chlamydomonas</taxon>
    </lineage>
</organism>
<dbReference type="AlphaFoldDB" id="A0A835THI9"/>
<feature type="region of interest" description="Disordered" evidence="2">
    <location>
        <begin position="463"/>
        <end position="498"/>
    </location>
</feature>
<name>A0A835THI9_9CHLO</name>
<dbReference type="OrthoDB" id="10620873at2759"/>
<proteinExistence type="predicted"/>
<reference evidence="3" key="1">
    <citation type="journal article" date="2020" name="bioRxiv">
        <title>Comparative genomics of Chlamydomonas.</title>
        <authorList>
            <person name="Craig R.J."/>
            <person name="Hasan A.R."/>
            <person name="Ness R.W."/>
            <person name="Keightley P.D."/>
        </authorList>
    </citation>
    <scope>NUCLEOTIDE SEQUENCE</scope>
    <source>
        <strain evidence="3">CCAP 11/173</strain>
    </source>
</reference>
<keyword evidence="1" id="KW-0175">Coiled coil</keyword>
<feature type="coiled-coil region" evidence="1">
    <location>
        <begin position="585"/>
        <end position="612"/>
    </location>
</feature>
<feature type="region of interest" description="Disordered" evidence="2">
    <location>
        <begin position="209"/>
        <end position="235"/>
    </location>
</feature>
<dbReference type="Proteomes" id="UP000613740">
    <property type="component" value="Unassembled WGS sequence"/>
</dbReference>
<feature type="region of interest" description="Disordered" evidence="2">
    <location>
        <begin position="415"/>
        <end position="442"/>
    </location>
</feature>
<feature type="region of interest" description="Disordered" evidence="2">
    <location>
        <begin position="43"/>
        <end position="89"/>
    </location>
</feature>
<evidence type="ECO:0000313" key="4">
    <source>
        <dbReference type="Proteomes" id="UP000613740"/>
    </source>
</evidence>
<dbReference type="EMBL" id="JAEHOD010000038">
    <property type="protein sequence ID" value="KAG2440464.1"/>
    <property type="molecule type" value="Genomic_DNA"/>
</dbReference>